<dbReference type="SMART" id="SM00506">
    <property type="entry name" value="A1pp"/>
    <property type="match status" value="1"/>
</dbReference>
<feature type="region of interest" description="Disordered" evidence="1">
    <location>
        <begin position="69"/>
        <end position="175"/>
    </location>
</feature>
<evidence type="ECO:0000313" key="4">
    <source>
        <dbReference type="EMBL" id="KAH9298792.1"/>
    </source>
</evidence>
<keyword evidence="2" id="KW-0472">Membrane</keyword>
<dbReference type="Gene3D" id="3.40.220.10">
    <property type="entry name" value="Leucine Aminopeptidase, subunit E, domain 1"/>
    <property type="match status" value="1"/>
</dbReference>
<accession>A0AA38CJI8</accession>
<sequence>NISQPPDGLACSMMALPYIEAISTATYYITRVFAPLNRHIFFLSSLAVFVSAYFYISIHSKLSAGGEMADTQVDSHQELPFQPPSPPSSSSPSAREKMGNTQEEKTDTTQEEENIGNTQKEKEEEKMGTTQEEKEKVGINQEDSTEDLPRHSSPLPPPPSPFASASPAAPQRYEAQESARFKLTETCLLILHRGDITEWFVDGQSDAIVNAANRRLLGGGGVDGAIHSAAGRDLLTACKNIPEVHPGVRCPVGSARITRGFQLSASYIIHAVGPIYHLEEYPESKLSDAYRSSLEVARENDVKYIAFPAISCGVYGYPYEEAAEVSLTTVRDNATNLKEVHFVLFEEPAWDAW</sequence>
<feature type="non-terminal residue" evidence="4">
    <location>
        <position position="353"/>
    </location>
</feature>
<protein>
    <recommendedName>
        <fullName evidence="3">Macro domain-containing protein</fullName>
    </recommendedName>
</protein>
<feature type="compositionally biased region" description="Basic and acidic residues" evidence="1">
    <location>
        <begin position="94"/>
        <end position="108"/>
    </location>
</feature>
<evidence type="ECO:0000313" key="5">
    <source>
        <dbReference type="Proteomes" id="UP000824469"/>
    </source>
</evidence>
<evidence type="ECO:0000259" key="3">
    <source>
        <dbReference type="PROSITE" id="PS51154"/>
    </source>
</evidence>
<dbReference type="PROSITE" id="PS51154">
    <property type="entry name" value="MACRO"/>
    <property type="match status" value="1"/>
</dbReference>
<name>A0AA38CJI8_TAXCH</name>
<proteinExistence type="predicted"/>
<dbReference type="PANTHER" id="PTHR11106:SF27">
    <property type="entry name" value="MACRO DOMAIN-CONTAINING PROTEIN"/>
    <property type="match status" value="1"/>
</dbReference>
<dbReference type="CDD" id="cd02908">
    <property type="entry name" value="Macro_OAADPr_deacetylase"/>
    <property type="match status" value="1"/>
</dbReference>
<keyword evidence="5" id="KW-1185">Reference proteome</keyword>
<evidence type="ECO:0000256" key="2">
    <source>
        <dbReference type="SAM" id="Phobius"/>
    </source>
</evidence>
<dbReference type="InterPro" id="IPR043472">
    <property type="entry name" value="Macro_dom-like"/>
</dbReference>
<dbReference type="PANTHER" id="PTHR11106">
    <property type="entry name" value="GANGLIOSIDE INDUCED DIFFERENTIATION ASSOCIATED PROTEIN 2-RELATED"/>
    <property type="match status" value="1"/>
</dbReference>
<dbReference type="Pfam" id="PF01661">
    <property type="entry name" value="Macro"/>
    <property type="match status" value="1"/>
</dbReference>
<feature type="compositionally biased region" description="Basic and acidic residues" evidence="1">
    <location>
        <begin position="119"/>
        <end position="137"/>
    </location>
</feature>
<dbReference type="EMBL" id="JAHRHJ020000010">
    <property type="protein sequence ID" value="KAH9298792.1"/>
    <property type="molecule type" value="Genomic_DNA"/>
</dbReference>
<dbReference type="AlphaFoldDB" id="A0AA38CJI8"/>
<feature type="domain" description="Macro" evidence="3">
    <location>
        <begin position="176"/>
        <end position="353"/>
    </location>
</feature>
<evidence type="ECO:0000256" key="1">
    <source>
        <dbReference type="SAM" id="MobiDB-lite"/>
    </source>
</evidence>
<keyword evidence="2" id="KW-0812">Transmembrane</keyword>
<keyword evidence="2" id="KW-1133">Transmembrane helix</keyword>
<gene>
    <name evidence="4" type="ORF">KI387_030474</name>
</gene>
<feature type="non-terminal residue" evidence="4">
    <location>
        <position position="1"/>
    </location>
</feature>
<organism evidence="4 5">
    <name type="scientific">Taxus chinensis</name>
    <name type="common">Chinese yew</name>
    <name type="synonym">Taxus wallichiana var. chinensis</name>
    <dbReference type="NCBI Taxonomy" id="29808"/>
    <lineage>
        <taxon>Eukaryota</taxon>
        <taxon>Viridiplantae</taxon>
        <taxon>Streptophyta</taxon>
        <taxon>Embryophyta</taxon>
        <taxon>Tracheophyta</taxon>
        <taxon>Spermatophyta</taxon>
        <taxon>Pinopsida</taxon>
        <taxon>Pinidae</taxon>
        <taxon>Conifers II</taxon>
        <taxon>Cupressales</taxon>
        <taxon>Taxaceae</taxon>
        <taxon>Taxus</taxon>
    </lineage>
</organism>
<reference evidence="4 5" key="1">
    <citation type="journal article" date="2021" name="Nat. Plants">
        <title>The Taxus genome provides insights into paclitaxel biosynthesis.</title>
        <authorList>
            <person name="Xiong X."/>
            <person name="Gou J."/>
            <person name="Liao Q."/>
            <person name="Li Y."/>
            <person name="Zhou Q."/>
            <person name="Bi G."/>
            <person name="Li C."/>
            <person name="Du R."/>
            <person name="Wang X."/>
            <person name="Sun T."/>
            <person name="Guo L."/>
            <person name="Liang H."/>
            <person name="Lu P."/>
            <person name="Wu Y."/>
            <person name="Zhang Z."/>
            <person name="Ro D.K."/>
            <person name="Shang Y."/>
            <person name="Huang S."/>
            <person name="Yan J."/>
        </authorList>
    </citation>
    <scope>NUCLEOTIDE SEQUENCE [LARGE SCALE GENOMIC DNA]</scope>
    <source>
        <strain evidence="4">Ta-2019</strain>
    </source>
</reference>
<dbReference type="SUPFAM" id="SSF52949">
    <property type="entry name" value="Macro domain-like"/>
    <property type="match status" value="1"/>
</dbReference>
<feature type="transmembrane region" description="Helical" evidence="2">
    <location>
        <begin position="40"/>
        <end position="58"/>
    </location>
</feature>
<comment type="caution">
    <text evidence="4">The sequence shown here is derived from an EMBL/GenBank/DDBJ whole genome shotgun (WGS) entry which is preliminary data.</text>
</comment>
<dbReference type="InterPro" id="IPR002589">
    <property type="entry name" value="Macro_dom"/>
</dbReference>
<dbReference type="Proteomes" id="UP000824469">
    <property type="component" value="Unassembled WGS sequence"/>
</dbReference>